<sequence>MTLSARACRFYLLGNLATKDTVRYELKHSVEPSEVTLKGPHPSHANREAIYDDFKSWSSVVRHDRIVAWTIHPASDE</sequence>
<dbReference type="STRING" id="1742973.COMA2_40106"/>
<dbReference type="EMBL" id="CZPZ01000031">
    <property type="protein sequence ID" value="CUS37939.1"/>
    <property type="molecule type" value="Genomic_DNA"/>
</dbReference>
<protein>
    <submittedName>
        <fullName evidence="1">Uncharacterized protein</fullName>
    </submittedName>
</protein>
<evidence type="ECO:0000313" key="1">
    <source>
        <dbReference type="EMBL" id="CUS37939.1"/>
    </source>
</evidence>
<accession>A0A0S4LK28</accession>
<evidence type="ECO:0000313" key="2">
    <source>
        <dbReference type="Proteomes" id="UP000198736"/>
    </source>
</evidence>
<gene>
    <name evidence="1" type="ORF">COMA2_40106</name>
</gene>
<keyword evidence="2" id="KW-1185">Reference proteome</keyword>
<reference evidence="2" key="1">
    <citation type="submission" date="2015-10" db="EMBL/GenBank/DDBJ databases">
        <authorList>
            <person name="Luecker S."/>
            <person name="Luecker S."/>
        </authorList>
    </citation>
    <scope>NUCLEOTIDE SEQUENCE [LARGE SCALE GENOMIC DNA]</scope>
</reference>
<dbReference type="Proteomes" id="UP000198736">
    <property type="component" value="Unassembled WGS sequence"/>
</dbReference>
<dbReference type="AlphaFoldDB" id="A0A0S4LK28"/>
<proteinExistence type="predicted"/>
<name>A0A0S4LK28_9BACT</name>
<organism evidence="1 2">
    <name type="scientific">Candidatus Nitrospira nitrificans</name>
    <dbReference type="NCBI Taxonomy" id="1742973"/>
    <lineage>
        <taxon>Bacteria</taxon>
        <taxon>Pseudomonadati</taxon>
        <taxon>Nitrospirota</taxon>
        <taxon>Nitrospiria</taxon>
        <taxon>Nitrospirales</taxon>
        <taxon>Nitrospiraceae</taxon>
        <taxon>Nitrospira</taxon>
    </lineage>
</organism>